<dbReference type="InterPro" id="IPR032710">
    <property type="entry name" value="NTF2-like_dom_sf"/>
</dbReference>
<dbReference type="Pfam" id="PF13577">
    <property type="entry name" value="SnoaL_4"/>
    <property type="match status" value="1"/>
</dbReference>
<reference evidence="2" key="1">
    <citation type="journal article" date="2023" name="IMA Fungus">
        <title>Comparative genomic study of the Penicillium genus elucidates a diverse pangenome and 15 lateral gene transfer events.</title>
        <authorList>
            <person name="Petersen C."/>
            <person name="Sorensen T."/>
            <person name="Nielsen M.R."/>
            <person name="Sondergaard T.E."/>
            <person name="Sorensen J.L."/>
            <person name="Fitzpatrick D.A."/>
            <person name="Frisvad J.C."/>
            <person name="Nielsen K.L."/>
        </authorList>
    </citation>
    <scope>NUCLEOTIDE SEQUENCE</scope>
    <source>
        <strain evidence="2">IBT 17514</strain>
    </source>
</reference>
<comment type="caution">
    <text evidence="2">The sequence shown here is derived from an EMBL/GenBank/DDBJ whole genome shotgun (WGS) entry which is preliminary data.</text>
</comment>
<evidence type="ECO:0000313" key="2">
    <source>
        <dbReference type="EMBL" id="KAJ5738500.1"/>
    </source>
</evidence>
<evidence type="ECO:0000259" key="1">
    <source>
        <dbReference type="Pfam" id="PF13577"/>
    </source>
</evidence>
<dbReference type="SUPFAM" id="SSF54427">
    <property type="entry name" value="NTF2-like"/>
    <property type="match status" value="1"/>
</dbReference>
<dbReference type="Gene3D" id="3.10.450.50">
    <property type="match status" value="1"/>
</dbReference>
<name>A0AAD6HVL1_9EURO</name>
<keyword evidence="3" id="KW-1185">Reference proteome</keyword>
<dbReference type="InterPro" id="IPR037401">
    <property type="entry name" value="SnoaL-like"/>
</dbReference>
<reference evidence="2" key="2">
    <citation type="submission" date="2023-01" db="EMBL/GenBank/DDBJ databases">
        <authorList>
            <person name="Petersen C."/>
        </authorList>
    </citation>
    <scope>NUCLEOTIDE SEQUENCE</scope>
    <source>
        <strain evidence="2">IBT 17514</strain>
    </source>
</reference>
<dbReference type="Proteomes" id="UP001215712">
    <property type="component" value="Unassembled WGS sequence"/>
</dbReference>
<sequence>MTDLNKPGTIERTIALSEINAIVNRYCILARENAPWDEMTKLFEHDAIFRLPNGIELSPQNMSAVVGGMEAKYIRHHITSCNVYFTSPTEASVESFFIAVTDWAVIDHWGGWKDEFRKQEDGSWLIRDKTIVVDGRDPDGWSTARAAAGKKQTSQ</sequence>
<dbReference type="EMBL" id="JAQJAN010000002">
    <property type="protein sequence ID" value="KAJ5738500.1"/>
    <property type="molecule type" value="Genomic_DNA"/>
</dbReference>
<organism evidence="2 3">
    <name type="scientific">Penicillium malachiteum</name>
    <dbReference type="NCBI Taxonomy" id="1324776"/>
    <lineage>
        <taxon>Eukaryota</taxon>
        <taxon>Fungi</taxon>
        <taxon>Dikarya</taxon>
        <taxon>Ascomycota</taxon>
        <taxon>Pezizomycotina</taxon>
        <taxon>Eurotiomycetes</taxon>
        <taxon>Eurotiomycetidae</taxon>
        <taxon>Eurotiales</taxon>
        <taxon>Aspergillaceae</taxon>
        <taxon>Penicillium</taxon>
    </lineage>
</organism>
<protein>
    <recommendedName>
        <fullName evidence="1">SnoaL-like domain-containing protein</fullName>
    </recommendedName>
</protein>
<gene>
    <name evidence="2" type="ORF">N7493_001655</name>
</gene>
<feature type="domain" description="SnoaL-like" evidence="1">
    <location>
        <begin position="16"/>
        <end position="128"/>
    </location>
</feature>
<accession>A0AAD6HVL1</accession>
<dbReference type="AlphaFoldDB" id="A0AAD6HVL1"/>
<proteinExistence type="predicted"/>
<evidence type="ECO:0000313" key="3">
    <source>
        <dbReference type="Proteomes" id="UP001215712"/>
    </source>
</evidence>